<evidence type="ECO:0000313" key="2">
    <source>
        <dbReference type="Proteomes" id="UP000243719"/>
    </source>
</evidence>
<dbReference type="PANTHER" id="PTHR21192:SF2">
    <property type="entry name" value="NADH DEHYDROGENASE [UBIQUINONE] 1 ALPHA SUBCOMPLEX ASSEMBLY FACTOR 3"/>
    <property type="match status" value="1"/>
</dbReference>
<dbReference type="InterPro" id="IPR007523">
    <property type="entry name" value="NDUFAF3/AAMDC"/>
</dbReference>
<organism evidence="1 2">
    <name type="scientific">Chitinasiproducens palmae</name>
    <dbReference type="NCBI Taxonomy" id="1770053"/>
    <lineage>
        <taxon>Bacteria</taxon>
        <taxon>Pseudomonadati</taxon>
        <taxon>Pseudomonadota</taxon>
        <taxon>Betaproteobacteria</taxon>
        <taxon>Burkholderiales</taxon>
        <taxon>Burkholderiaceae</taxon>
        <taxon>Chitinasiproducens</taxon>
    </lineage>
</organism>
<dbReference type="Pfam" id="PF04430">
    <property type="entry name" value="DUF498"/>
    <property type="match status" value="1"/>
</dbReference>
<accession>A0A1H2PLZ6</accession>
<proteinExistence type="predicted"/>
<dbReference type="SUPFAM" id="SSF64076">
    <property type="entry name" value="MTH938-like"/>
    <property type="match status" value="1"/>
</dbReference>
<name>A0A1H2PLZ6_9BURK</name>
<dbReference type="RefSeq" id="WP_091906177.1">
    <property type="nucleotide sequence ID" value="NZ_FNLO01000003.1"/>
</dbReference>
<sequence length="126" mass="13796">MKLHPDSDPSLNTVTAYDDDHVDVNKVRFTHSVIVTPDAPVRAWQVDAFETLSEASFEALAELAPEVVLLGTGRRQRFVHPRLVAALAARRIGVEAMDSGAACRTYNILMGEGRRVALALLIESAR</sequence>
<dbReference type="OrthoDB" id="9800373at2"/>
<reference evidence="2" key="1">
    <citation type="submission" date="2016-09" db="EMBL/GenBank/DDBJ databases">
        <authorList>
            <person name="Varghese N."/>
            <person name="Submissions S."/>
        </authorList>
    </citation>
    <scope>NUCLEOTIDE SEQUENCE [LARGE SCALE GENOMIC DNA]</scope>
    <source>
        <strain evidence="2">JS23</strain>
    </source>
</reference>
<protein>
    <submittedName>
        <fullName evidence="1">Uncharacterized conserved protein, contains Mth938-like domain</fullName>
    </submittedName>
</protein>
<gene>
    <name evidence="1" type="ORF">SAMN05216551_10380</name>
</gene>
<dbReference type="AlphaFoldDB" id="A0A1H2PLZ6"/>
<dbReference type="Gene3D" id="3.40.1230.10">
    <property type="entry name" value="MTH938-like"/>
    <property type="match status" value="1"/>
</dbReference>
<evidence type="ECO:0000313" key="1">
    <source>
        <dbReference type="EMBL" id="SDV47532.1"/>
    </source>
</evidence>
<dbReference type="CDD" id="cd05560">
    <property type="entry name" value="Xcc1710_like"/>
    <property type="match status" value="1"/>
</dbReference>
<dbReference type="STRING" id="1770053.SAMN05216551_10380"/>
<dbReference type="InterPro" id="IPR036748">
    <property type="entry name" value="MTH938-like_sf"/>
</dbReference>
<keyword evidence="2" id="KW-1185">Reference proteome</keyword>
<dbReference type="Proteomes" id="UP000243719">
    <property type="component" value="Unassembled WGS sequence"/>
</dbReference>
<dbReference type="PANTHER" id="PTHR21192">
    <property type="entry name" value="NUCLEAR PROTEIN E3-3"/>
    <property type="match status" value="1"/>
</dbReference>
<dbReference type="EMBL" id="FNLO01000003">
    <property type="protein sequence ID" value="SDV47532.1"/>
    <property type="molecule type" value="Genomic_DNA"/>
</dbReference>